<evidence type="ECO:0000256" key="1">
    <source>
        <dbReference type="ARBA" id="ARBA00004141"/>
    </source>
</evidence>
<dbReference type="InterPro" id="IPR036259">
    <property type="entry name" value="MFS_trans_sf"/>
</dbReference>
<feature type="transmembrane region" description="Helical" evidence="4">
    <location>
        <begin position="365"/>
        <end position="389"/>
    </location>
</feature>
<dbReference type="PANTHER" id="PTHR11360:SF315">
    <property type="entry name" value="TRANSPORTER MCH2-RELATED"/>
    <property type="match status" value="1"/>
</dbReference>
<feature type="transmembrane region" description="Helical" evidence="4">
    <location>
        <begin position="237"/>
        <end position="257"/>
    </location>
</feature>
<dbReference type="GO" id="GO:0022857">
    <property type="term" value="F:transmembrane transporter activity"/>
    <property type="evidence" value="ECO:0007669"/>
    <property type="project" value="InterPro"/>
</dbReference>
<protein>
    <recommendedName>
        <fullName evidence="5">Major facilitator superfamily (MFS) profile domain-containing protein</fullName>
    </recommendedName>
</protein>
<accession>W6MK84</accession>
<dbReference type="RefSeq" id="XP_022458756.1">
    <property type="nucleotide sequence ID" value="XM_022603008.1"/>
</dbReference>
<keyword evidence="4" id="KW-0812">Transmembrane</keyword>
<feature type="transmembrane region" description="Helical" evidence="4">
    <location>
        <begin position="401"/>
        <end position="422"/>
    </location>
</feature>
<evidence type="ECO:0000313" key="6">
    <source>
        <dbReference type="EMBL" id="CDK26756.1"/>
    </source>
</evidence>
<feature type="transmembrane region" description="Helical" evidence="4">
    <location>
        <begin position="303"/>
        <end position="322"/>
    </location>
</feature>
<dbReference type="GeneID" id="34520144"/>
<keyword evidence="4" id="KW-0472">Membrane</keyword>
<dbReference type="InterPro" id="IPR011701">
    <property type="entry name" value="MFS"/>
</dbReference>
<feature type="region of interest" description="Disordered" evidence="3">
    <location>
        <begin position="1"/>
        <end position="21"/>
    </location>
</feature>
<proteinExistence type="inferred from homology"/>
<evidence type="ECO:0000313" key="7">
    <source>
        <dbReference type="Proteomes" id="UP000019384"/>
    </source>
</evidence>
<name>W6MK84_9ASCO</name>
<feature type="transmembrane region" description="Helical" evidence="4">
    <location>
        <begin position="328"/>
        <end position="353"/>
    </location>
</feature>
<reference evidence="6" key="2">
    <citation type="submission" date="2014-02" db="EMBL/GenBank/DDBJ databases">
        <title>Complete DNA sequence of /Kuraishia capsulata/ illustrates novel genomic features among budding yeasts (/Saccharomycotina/).</title>
        <authorList>
            <person name="Morales L."/>
            <person name="Noel B."/>
            <person name="Porcel B."/>
            <person name="Marcet-Houben M."/>
            <person name="Hullo M-F."/>
            <person name="Sacerdot C."/>
            <person name="Tekaia F."/>
            <person name="Leh-Louis V."/>
            <person name="Despons L."/>
            <person name="Khanna V."/>
            <person name="Aury J-M."/>
            <person name="Barbe V."/>
            <person name="Couloux A."/>
            <person name="Labadie K."/>
            <person name="Pelletier E."/>
            <person name="Souciet J-L."/>
            <person name="Boekhout T."/>
            <person name="Gabaldon T."/>
            <person name="Wincker P."/>
            <person name="Dujon B."/>
        </authorList>
    </citation>
    <scope>NUCLEOTIDE SEQUENCE</scope>
    <source>
        <strain evidence="6">CBS 1993</strain>
    </source>
</reference>
<evidence type="ECO:0000256" key="2">
    <source>
        <dbReference type="ARBA" id="ARBA00006727"/>
    </source>
</evidence>
<dbReference type="PROSITE" id="PS50850">
    <property type="entry name" value="MFS"/>
    <property type="match status" value="1"/>
</dbReference>
<feature type="transmembrane region" description="Helical" evidence="4">
    <location>
        <begin position="277"/>
        <end position="296"/>
    </location>
</feature>
<keyword evidence="7" id="KW-1185">Reference proteome</keyword>
<dbReference type="Pfam" id="PF07690">
    <property type="entry name" value="MFS_1"/>
    <property type="match status" value="2"/>
</dbReference>
<organism evidence="6 7">
    <name type="scientific">Kuraishia capsulata CBS 1993</name>
    <dbReference type="NCBI Taxonomy" id="1382522"/>
    <lineage>
        <taxon>Eukaryota</taxon>
        <taxon>Fungi</taxon>
        <taxon>Dikarya</taxon>
        <taxon>Ascomycota</taxon>
        <taxon>Saccharomycotina</taxon>
        <taxon>Pichiomycetes</taxon>
        <taxon>Pichiales</taxon>
        <taxon>Pichiaceae</taxon>
        <taxon>Kuraishia</taxon>
    </lineage>
</organism>
<feature type="transmembrane region" description="Helical" evidence="4">
    <location>
        <begin position="81"/>
        <end position="102"/>
    </location>
</feature>
<dbReference type="HOGENOM" id="CLU_001265_1_2_1"/>
<dbReference type="SUPFAM" id="SSF103473">
    <property type="entry name" value="MFS general substrate transporter"/>
    <property type="match status" value="1"/>
</dbReference>
<gene>
    <name evidence="6" type="ORF">KUCA_T00002730001</name>
</gene>
<dbReference type="PANTHER" id="PTHR11360">
    <property type="entry name" value="MONOCARBOXYLATE TRANSPORTER"/>
    <property type="match status" value="1"/>
</dbReference>
<feature type="domain" description="Major facilitator superfamily (MFS) profile" evidence="5">
    <location>
        <begin position="39"/>
        <end position="429"/>
    </location>
</feature>
<feature type="transmembrane region" description="Helical" evidence="4">
    <location>
        <begin position="109"/>
        <end position="127"/>
    </location>
</feature>
<feature type="transmembrane region" description="Helical" evidence="4">
    <location>
        <begin position="36"/>
        <end position="61"/>
    </location>
</feature>
<dbReference type="Proteomes" id="UP000019384">
    <property type="component" value="Unassembled WGS sequence"/>
</dbReference>
<evidence type="ECO:0000256" key="4">
    <source>
        <dbReference type="SAM" id="Phobius"/>
    </source>
</evidence>
<dbReference type="GO" id="GO:0016020">
    <property type="term" value="C:membrane"/>
    <property type="evidence" value="ECO:0007669"/>
    <property type="project" value="UniProtKB-SubCell"/>
</dbReference>
<dbReference type="Gene3D" id="1.20.1250.20">
    <property type="entry name" value="MFS general substrate transporter like domains"/>
    <property type="match status" value="2"/>
</dbReference>
<sequence>MFFKNIRNGDNADVEEGKTSQHSVTPASVEIPDGGYGWVVVFANFLLFISTWGSNTSYAIYLADYLRNDTFSGATKLDYGAIGGLTFGAGVLFAHLINFLIGKFGFKQVMFVGMLVQFAGVFIASYATKLWHLYLTQGVLQGFGLALLFMPGFTIIPQWFKRKRVLALGLVSSGSGSGLLFNLGMQKVLERFGYKWALRTQSFICLFLNIIVLILMKSRSKHIKPSYKIYDKVIFQSFGMWMAALYQFLAILGYIAILYCLSSFTQSLGYTPFQGSLVSSMVSLGAFFGRPLFGFLGDKFGPVHMGIISSMLSALFSLALWIPARNLAAAVAFALVAGAICGTIWVIFGALAVRVVGMQRFQMGLALGLVVLSTGSITGPVITISLTTGGAANPKQYQHPAIFVGVCYFVSGIVLIVLRAWLIARDEIALSDGDYLKEGEMDIHISVPPSKVIANLMRIKGPRKT</sequence>
<evidence type="ECO:0000259" key="5">
    <source>
        <dbReference type="PROSITE" id="PS50850"/>
    </source>
</evidence>
<dbReference type="InterPro" id="IPR020846">
    <property type="entry name" value="MFS_dom"/>
</dbReference>
<feature type="transmembrane region" description="Helical" evidence="4">
    <location>
        <begin position="196"/>
        <end position="216"/>
    </location>
</feature>
<dbReference type="AlphaFoldDB" id="W6MK84"/>
<comment type="subcellular location">
    <subcellularLocation>
        <location evidence="1">Membrane</location>
        <topology evidence="1">Multi-pass membrane protein</topology>
    </subcellularLocation>
</comment>
<dbReference type="OrthoDB" id="6499973at2759"/>
<comment type="similarity">
    <text evidence="2">Belongs to the major facilitator superfamily. Monocarboxylate porter (TC 2.A.1.13) family.</text>
</comment>
<reference evidence="6" key="1">
    <citation type="submission" date="2013-12" db="EMBL/GenBank/DDBJ databases">
        <authorList>
            <person name="Genoscope - CEA"/>
        </authorList>
    </citation>
    <scope>NUCLEOTIDE SEQUENCE</scope>
    <source>
        <strain evidence="6">CBS 1993</strain>
    </source>
</reference>
<evidence type="ECO:0000256" key="3">
    <source>
        <dbReference type="SAM" id="MobiDB-lite"/>
    </source>
</evidence>
<feature type="transmembrane region" description="Helical" evidence="4">
    <location>
        <begin position="165"/>
        <end position="184"/>
    </location>
</feature>
<keyword evidence="4" id="KW-1133">Transmembrane helix</keyword>
<dbReference type="InterPro" id="IPR050327">
    <property type="entry name" value="Proton-linked_MCT"/>
</dbReference>
<feature type="transmembrane region" description="Helical" evidence="4">
    <location>
        <begin position="133"/>
        <end position="153"/>
    </location>
</feature>
<dbReference type="EMBL" id="HG793127">
    <property type="protein sequence ID" value="CDK26756.1"/>
    <property type="molecule type" value="Genomic_DNA"/>
</dbReference>